<keyword evidence="3" id="KW-0223">Dioxygenase</keyword>
<gene>
    <name evidence="3" type="ORF">HQ497_05615</name>
</gene>
<dbReference type="Proteomes" id="UP000754644">
    <property type="component" value="Unassembled WGS sequence"/>
</dbReference>
<protein>
    <submittedName>
        <fullName evidence="3">Phytanoyl-CoA dioxygenase family protein</fullName>
    </submittedName>
</protein>
<dbReference type="GO" id="GO:0005506">
    <property type="term" value="F:iron ion binding"/>
    <property type="evidence" value="ECO:0007669"/>
    <property type="project" value="UniProtKB-ARBA"/>
</dbReference>
<evidence type="ECO:0000256" key="2">
    <source>
        <dbReference type="ARBA" id="ARBA00023004"/>
    </source>
</evidence>
<organism evidence="3 4">
    <name type="scientific">SAR86 cluster bacterium</name>
    <dbReference type="NCBI Taxonomy" id="2030880"/>
    <lineage>
        <taxon>Bacteria</taxon>
        <taxon>Pseudomonadati</taxon>
        <taxon>Pseudomonadota</taxon>
        <taxon>Gammaproteobacteria</taxon>
        <taxon>SAR86 cluster</taxon>
    </lineage>
</organism>
<evidence type="ECO:0000313" key="3">
    <source>
        <dbReference type="EMBL" id="NQV64827.1"/>
    </source>
</evidence>
<keyword evidence="3" id="KW-0560">Oxidoreductase</keyword>
<evidence type="ECO:0000256" key="1">
    <source>
        <dbReference type="ARBA" id="ARBA00022723"/>
    </source>
</evidence>
<dbReference type="AlphaFoldDB" id="A0A972VXE8"/>
<keyword evidence="2" id="KW-0408">Iron</keyword>
<dbReference type="PANTHER" id="PTHR20883">
    <property type="entry name" value="PHYTANOYL-COA DIOXYGENASE DOMAIN CONTAINING 1"/>
    <property type="match status" value="1"/>
</dbReference>
<comment type="caution">
    <text evidence="3">The sequence shown here is derived from an EMBL/GenBank/DDBJ whole genome shotgun (WGS) entry which is preliminary data.</text>
</comment>
<evidence type="ECO:0000313" key="4">
    <source>
        <dbReference type="Proteomes" id="UP000754644"/>
    </source>
</evidence>
<dbReference type="PANTHER" id="PTHR20883:SF15">
    <property type="entry name" value="PHYTANOYL-COA DIOXYGENASE DOMAIN-CONTAINING PROTEIN 1"/>
    <property type="match status" value="1"/>
</dbReference>
<sequence>MQQLASQRYTPEHVQQWRDEGFAIIPDFFSAAEIAPVYAEYDRIYGTHADQTVRAMVDGDEDERAAAFRQLQFKNIDNFPFDAAPEMNLISLHPALIDFASAVLGVDSVHLYQAHTWAKYTGETNYEQAHHCDFGNHTLLVPSETAALRTVDFILYITDVTDALGALHYVPKPAAAQVLKPGAVAVSAELQGALLSREKSAAAPAGTLVAHSIDTFHRGTNLTLEKGYRYTMTAGYKASGNELIGYHVWQESAGRNWSGVFDHASPQQLACLGIPLPGDAYWTLRTLKLSQARWPGWDMRAYFAAHS</sequence>
<dbReference type="Pfam" id="PF05721">
    <property type="entry name" value="PhyH"/>
    <property type="match status" value="1"/>
</dbReference>
<keyword evidence="1" id="KW-0479">Metal-binding</keyword>
<reference evidence="3" key="1">
    <citation type="submission" date="2020-05" db="EMBL/GenBank/DDBJ databases">
        <title>Sulfur intermediates as new biogeochemical hubs in an aquatic model microbial ecosystem.</title>
        <authorList>
            <person name="Vigneron A."/>
        </authorList>
    </citation>
    <scope>NUCLEOTIDE SEQUENCE</scope>
    <source>
        <strain evidence="3">Bin.250</strain>
    </source>
</reference>
<accession>A0A972VXE8</accession>
<dbReference type="SUPFAM" id="SSF51197">
    <property type="entry name" value="Clavaminate synthase-like"/>
    <property type="match status" value="1"/>
</dbReference>
<dbReference type="GO" id="GO:0016706">
    <property type="term" value="F:2-oxoglutarate-dependent dioxygenase activity"/>
    <property type="evidence" value="ECO:0007669"/>
    <property type="project" value="UniProtKB-ARBA"/>
</dbReference>
<name>A0A972VXE8_9GAMM</name>
<dbReference type="InterPro" id="IPR008775">
    <property type="entry name" value="Phytyl_CoA_dOase-like"/>
</dbReference>
<dbReference type="EMBL" id="JABMOJ010000207">
    <property type="protein sequence ID" value="NQV64827.1"/>
    <property type="molecule type" value="Genomic_DNA"/>
</dbReference>
<dbReference type="Gene3D" id="2.60.120.620">
    <property type="entry name" value="q2cbj1_9rhob like domain"/>
    <property type="match status" value="1"/>
</dbReference>
<proteinExistence type="predicted"/>